<evidence type="ECO:0000313" key="4">
    <source>
        <dbReference type="Proteomes" id="UP001372834"/>
    </source>
</evidence>
<protein>
    <recommendedName>
        <fullName evidence="2">DUF4789 domain-containing protein</fullName>
    </recommendedName>
</protein>
<feature type="signal peptide" evidence="1">
    <location>
        <begin position="1"/>
        <end position="26"/>
    </location>
</feature>
<feature type="chain" id="PRO_5042951927" description="DUF4789 domain-containing protein" evidence="1">
    <location>
        <begin position="27"/>
        <end position="291"/>
    </location>
</feature>
<comment type="caution">
    <text evidence="3">The sequence shown here is derived from an EMBL/GenBank/DDBJ whole genome shotgun (WGS) entry which is preliminary data.</text>
</comment>
<reference evidence="3 4" key="1">
    <citation type="submission" date="2023-10" db="EMBL/GenBank/DDBJ databases">
        <title>Genomes of two closely related lineages of the louse Polyplax serrata with different host specificities.</title>
        <authorList>
            <person name="Martinu J."/>
            <person name="Tarabai H."/>
            <person name="Stefka J."/>
            <person name="Hypsa V."/>
        </authorList>
    </citation>
    <scope>NUCLEOTIDE SEQUENCE [LARGE SCALE GENOMIC DNA]</scope>
    <source>
        <strain evidence="3">HR10_N</strain>
    </source>
</reference>
<dbReference type="Proteomes" id="UP001372834">
    <property type="component" value="Unassembled WGS sequence"/>
</dbReference>
<sequence length="291" mass="33009">MSDIVWTTIFFASSFLLNFLSITCDSKSISAIDKELECFSQSKVYHRQTDKCFKLLTRGPCEPGFWYVLEKPKNKSGDENRITAICKEEKCPEGGYYWVKTKSCVLPKDKIRLCGNTSDEELLNNVFGEAECACARDPPRARFNGDENGHCYQLYTQGPCQQGEVLAFPSDELDRAICLKDECYAETLRRRAQGKLSKYGVLAPWVNGSCYELGTQGPCSETLQFKVHKTSLQPHCVTLTNAIFDLEKPQNCYQDENGDCQKRINKFQSADKYKEELLAALTSAKKKRSIK</sequence>
<proteinExistence type="predicted"/>
<dbReference type="InterPro" id="IPR031993">
    <property type="entry name" value="DUF4789"/>
</dbReference>
<organism evidence="3 4">
    <name type="scientific">Polyplax serrata</name>
    <name type="common">Common mouse louse</name>
    <dbReference type="NCBI Taxonomy" id="468196"/>
    <lineage>
        <taxon>Eukaryota</taxon>
        <taxon>Metazoa</taxon>
        <taxon>Ecdysozoa</taxon>
        <taxon>Arthropoda</taxon>
        <taxon>Hexapoda</taxon>
        <taxon>Insecta</taxon>
        <taxon>Pterygota</taxon>
        <taxon>Neoptera</taxon>
        <taxon>Paraneoptera</taxon>
        <taxon>Psocodea</taxon>
        <taxon>Troctomorpha</taxon>
        <taxon>Phthiraptera</taxon>
        <taxon>Anoplura</taxon>
        <taxon>Polyplacidae</taxon>
        <taxon>Polyplax</taxon>
    </lineage>
</organism>
<feature type="domain" description="DUF4789" evidence="2">
    <location>
        <begin position="119"/>
        <end position="219"/>
    </location>
</feature>
<dbReference type="EMBL" id="JAWJWE010000001">
    <property type="protein sequence ID" value="KAK6645029.1"/>
    <property type="molecule type" value="Genomic_DNA"/>
</dbReference>
<evidence type="ECO:0000259" key="2">
    <source>
        <dbReference type="Pfam" id="PF16033"/>
    </source>
</evidence>
<dbReference type="PANTHER" id="PTHR21177">
    <property type="entry name" value="IP06524P-RELATED"/>
    <property type="match status" value="1"/>
</dbReference>
<feature type="domain" description="DUF4789" evidence="2">
    <location>
        <begin position="37"/>
        <end position="98"/>
    </location>
</feature>
<dbReference type="Pfam" id="PF16033">
    <property type="entry name" value="DUF4789"/>
    <property type="match status" value="2"/>
</dbReference>
<evidence type="ECO:0000256" key="1">
    <source>
        <dbReference type="SAM" id="SignalP"/>
    </source>
</evidence>
<dbReference type="AlphaFoldDB" id="A0AAN8SEL6"/>
<accession>A0AAN8SEL6</accession>
<evidence type="ECO:0000313" key="3">
    <source>
        <dbReference type="EMBL" id="KAK6645029.1"/>
    </source>
</evidence>
<gene>
    <name evidence="3" type="ORF">RUM43_001305</name>
</gene>
<name>A0AAN8SEL6_POLSC</name>
<keyword evidence="1" id="KW-0732">Signal</keyword>